<reference evidence="3" key="2">
    <citation type="submission" date="2023-06" db="EMBL/GenBank/DDBJ databases">
        <authorList>
            <consortium name="Lawrence Berkeley National Laboratory"/>
            <person name="Haridas S."/>
            <person name="Hensen N."/>
            <person name="Bonometti L."/>
            <person name="Westerberg I."/>
            <person name="Brannstrom I.O."/>
            <person name="Guillou S."/>
            <person name="Cros-Aarteil S."/>
            <person name="Calhoun S."/>
            <person name="Kuo A."/>
            <person name="Mondo S."/>
            <person name="Pangilinan J."/>
            <person name="Riley R."/>
            <person name="Labutti K."/>
            <person name="Andreopoulos B."/>
            <person name="Lipzen A."/>
            <person name="Chen C."/>
            <person name="Yanf M."/>
            <person name="Daum C."/>
            <person name="Ng V."/>
            <person name="Clum A."/>
            <person name="Steindorff A."/>
            <person name="Ohm R."/>
            <person name="Martin F."/>
            <person name="Silar P."/>
            <person name="Natvig D."/>
            <person name="Lalanne C."/>
            <person name="Gautier V."/>
            <person name="Ament-Velasquez S.L."/>
            <person name="Kruys A."/>
            <person name="Hutchinson M.I."/>
            <person name="Powell A.J."/>
            <person name="Barry K."/>
            <person name="Miller A.N."/>
            <person name="Grigoriev I.V."/>
            <person name="Debuchy R."/>
            <person name="Gladieux P."/>
            <person name="Thoren M.H."/>
            <person name="Johannesson H."/>
        </authorList>
    </citation>
    <scope>NUCLEOTIDE SEQUENCE</scope>
    <source>
        <strain evidence="3">SMH4131-1</strain>
    </source>
</reference>
<evidence type="ECO:0000256" key="1">
    <source>
        <dbReference type="SAM" id="MobiDB-lite"/>
    </source>
</evidence>
<feature type="region of interest" description="Disordered" evidence="1">
    <location>
        <begin position="32"/>
        <end position="68"/>
    </location>
</feature>
<feature type="transmembrane region" description="Helical" evidence="2">
    <location>
        <begin position="268"/>
        <end position="291"/>
    </location>
</feature>
<feature type="region of interest" description="Disordered" evidence="1">
    <location>
        <begin position="147"/>
        <end position="171"/>
    </location>
</feature>
<reference evidence="3" key="1">
    <citation type="journal article" date="2023" name="Mol. Phylogenet. Evol.">
        <title>Genome-scale phylogeny and comparative genomics of the fungal order Sordariales.</title>
        <authorList>
            <person name="Hensen N."/>
            <person name="Bonometti L."/>
            <person name="Westerberg I."/>
            <person name="Brannstrom I.O."/>
            <person name="Guillou S."/>
            <person name="Cros-Aarteil S."/>
            <person name="Calhoun S."/>
            <person name="Haridas S."/>
            <person name="Kuo A."/>
            <person name="Mondo S."/>
            <person name="Pangilinan J."/>
            <person name="Riley R."/>
            <person name="LaButti K."/>
            <person name="Andreopoulos B."/>
            <person name="Lipzen A."/>
            <person name="Chen C."/>
            <person name="Yan M."/>
            <person name="Daum C."/>
            <person name="Ng V."/>
            <person name="Clum A."/>
            <person name="Steindorff A."/>
            <person name="Ohm R.A."/>
            <person name="Martin F."/>
            <person name="Silar P."/>
            <person name="Natvig D.O."/>
            <person name="Lalanne C."/>
            <person name="Gautier V."/>
            <person name="Ament-Velasquez S.L."/>
            <person name="Kruys A."/>
            <person name="Hutchinson M.I."/>
            <person name="Powell A.J."/>
            <person name="Barry K."/>
            <person name="Miller A.N."/>
            <person name="Grigoriev I.V."/>
            <person name="Debuchy R."/>
            <person name="Gladieux P."/>
            <person name="Hiltunen Thoren M."/>
            <person name="Johannesson H."/>
        </authorList>
    </citation>
    <scope>NUCLEOTIDE SEQUENCE</scope>
    <source>
        <strain evidence="3">SMH4131-1</strain>
    </source>
</reference>
<keyword evidence="2" id="KW-0812">Transmembrane</keyword>
<evidence type="ECO:0000313" key="3">
    <source>
        <dbReference type="EMBL" id="KAK3321393.1"/>
    </source>
</evidence>
<feature type="compositionally biased region" description="Basic and acidic residues" evidence="1">
    <location>
        <begin position="481"/>
        <end position="495"/>
    </location>
</feature>
<accession>A0AAE0M7G5</accession>
<sequence>MAGSRSGGARFFSSSCAWADNNHNNGRIPARFNVAEHGDGPRARARARTPPEENTIHQRSNSNTNNNDPIIALAASPITAIPQCQITAPPSLHNRQDQGQIQALSDQLQQVSSSFRSVSQASQQVSQSSQQLSQSLQQATQRLSQTEQALASARAGQDAAEQASRAATQAAQDASRSIGQIQASADRAVSSAVSSASAAIAANMASVTSAVGASVASAVAAASMSAAGVMNSAASLVRQAQAEATAVRTEANSQVQQAQGAAVSVTQAALAVVGGVVGSSLLTIAAFVLVARYKKRAQQRRTPRFAVRGSISKSNPSFNNTAPAAAVSGALPYKLSDYDAESNYDNGDNRPSTPPSMNANRYPVDVKAPGPALLAQSNSAGSAAGVGIATSYYSPGIGARNMTGDGRAGVFQLKDPPRGGGGAGKFALFPKSRGDLLVSPLSQRANTPSPSALSTGGSKVPSLDTWLRAGTTVSPFGTLQKGEKGPGEEKTGWAI</sequence>
<feature type="compositionally biased region" description="Polar residues" evidence="1">
    <location>
        <begin position="57"/>
        <end position="68"/>
    </location>
</feature>
<evidence type="ECO:0000313" key="4">
    <source>
        <dbReference type="Proteomes" id="UP001286456"/>
    </source>
</evidence>
<gene>
    <name evidence="3" type="ORF">B0T19DRAFT_466742</name>
</gene>
<dbReference type="AlphaFoldDB" id="A0AAE0M7G5"/>
<evidence type="ECO:0000256" key="2">
    <source>
        <dbReference type="SAM" id="Phobius"/>
    </source>
</evidence>
<name>A0AAE0M7G5_9PEZI</name>
<protein>
    <submittedName>
        <fullName evidence="3">Uncharacterized protein</fullName>
    </submittedName>
</protein>
<organism evidence="3 4">
    <name type="scientific">Cercophora scortea</name>
    <dbReference type="NCBI Taxonomy" id="314031"/>
    <lineage>
        <taxon>Eukaryota</taxon>
        <taxon>Fungi</taxon>
        <taxon>Dikarya</taxon>
        <taxon>Ascomycota</taxon>
        <taxon>Pezizomycotina</taxon>
        <taxon>Sordariomycetes</taxon>
        <taxon>Sordariomycetidae</taxon>
        <taxon>Sordariales</taxon>
        <taxon>Lasiosphaeriaceae</taxon>
        <taxon>Cercophora</taxon>
    </lineage>
</organism>
<keyword evidence="4" id="KW-1185">Reference proteome</keyword>
<keyword evidence="2" id="KW-1133">Transmembrane helix</keyword>
<proteinExistence type="predicted"/>
<keyword evidence="2" id="KW-0472">Membrane</keyword>
<feature type="compositionally biased region" description="Low complexity" evidence="1">
    <location>
        <begin position="155"/>
        <end position="171"/>
    </location>
</feature>
<comment type="caution">
    <text evidence="3">The sequence shown here is derived from an EMBL/GenBank/DDBJ whole genome shotgun (WGS) entry which is preliminary data.</text>
</comment>
<dbReference type="EMBL" id="JAUEPO010000005">
    <property type="protein sequence ID" value="KAK3321393.1"/>
    <property type="molecule type" value="Genomic_DNA"/>
</dbReference>
<feature type="region of interest" description="Disordered" evidence="1">
    <location>
        <begin position="475"/>
        <end position="495"/>
    </location>
</feature>
<dbReference type="Proteomes" id="UP001286456">
    <property type="component" value="Unassembled WGS sequence"/>
</dbReference>